<reference evidence="8 9" key="1">
    <citation type="journal article" date="2016" name="Mol. Biol. Evol.">
        <title>Comparative Genomics of Early-Diverging Mushroom-Forming Fungi Provides Insights into the Origins of Lignocellulose Decay Capabilities.</title>
        <authorList>
            <person name="Nagy L.G."/>
            <person name="Riley R."/>
            <person name="Tritt A."/>
            <person name="Adam C."/>
            <person name="Daum C."/>
            <person name="Floudas D."/>
            <person name="Sun H."/>
            <person name="Yadav J.S."/>
            <person name="Pangilinan J."/>
            <person name="Larsson K.H."/>
            <person name="Matsuura K."/>
            <person name="Barry K."/>
            <person name="Labutti K."/>
            <person name="Kuo R."/>
            <person name="Ohm R.A."/>
            <person name="Bhattacharya S.S."/>
            <person name="Shirouzu T."/>
            <person name="Yoshinaga Y."/>
            <person name="Martin F.M."/>
            <person name="Grigoriev I.V."/>
            <person name="Hibbett D.S."/>
        </authorList>
    </citation>
    <scope>NUCLEOTIDE SEQUENCE [LARGE SCALE GENOMIC DNA]</scope>
    <source>
        <strain evidence="8 9">HHB12029</strain>
    </source>
</reference>
<comment type="subcellular location">
    <subcellularLocation>
        <location evidence="1">Nucleus</location>
    </subcellularLocation>
</comment>
<dbReference type="PROSITE" id="PS00463">
    <property type="entry name" value="ZN2_CY6_FUNGAL_1"/>
    <property type="match status" value="1"/>
</dbReference>
<feature type="region of interest" description="Disordered" evidence="6">
    <location>
        <begin position="253"/>
        <end position="272"/>
    </location>
</feature>
<dbReference type="InterPro" id="IPR036864">
    <property type="entry name" value="Zn2-C6_fun-type_DNA-bd_sf"/>
</dbReference>
<evidence type="ECO:0000256" key="1">
    <source>
        <dbReference type="ARBA" id="ARBA00004123"/>
    </source>
</evidence>
<organism evidence="8 9">
    <name type="scientific">Exidia glandulosa HHB12029</name>
    <dbReference type="NCBI Taxonomy" id="1314781"/>
    <lineage>
        <taxon>Eukaryota</taxon>
        <taxon>Fungi</taxon>
        <taxon>Dikarya</taxon>
        <taxon>Basidiomycota</taxon>
        <taxon>Agaricomycotina</taxon>
        <taxon>Agaricomycetes</taxon>
        <taxon>Auriculariales</taxon>
        <taxon>Exidiaceae</taxon>
        <taxon>Exidia</taxon>
    </lineage>
</organism>
<dbReference type="SUPFAM" id="SSF57701">
    <property type="entry name" value="Zn2/Cys6 DNA-binding domain"/>
    <property type="match status" value="1"/>
</dbReference>
<evidence type="ECO:0000256" key="5">
    <source>
        <dbReference type="ARBA" id="ARBA00023242"/>
    </source>
</evidence>
<dbReference type="PROSITE" id="PS50048">
    <property type="entry name" value="ZN2_CY6_FUNGAL_2"/>
    <property type="match status" value="1"/>
</dbReference>
<keyword evidence="2" id="KW-0479">Metal-binding</keyword>
<dbReference type="STRING" id="1314781.A0A165NL20"/>
<protein>
    <recommendedName>
        <fullName evidence="7">Zn(2)-C6 fungal-type domain-containing protein</fullName>
    </recommendedName>
</protein>
<dbReference type="InterPro" id="IPR001138">
    <property type="entry name" value="Zn2Cys6_DnaBD"/>
</dbReference>
<evidence type="ECO:0000256" key="6">
    <source>
        <dbReference type="SAM" id="MobiDB-lite"/>
    </source>
</evidence>
<dbReference type="EMBL" id="KV425897">
    <property type="protein sequence ID" value="KZW00891.1"/>
    <property type="molecule type" value="Genomic_DNA"/>
</dbReference>
<dbReference type="Gene3D" id="4.10.240.10">
    <property type="entry name" value="Zn(2)-C6 fungal-type DNA-binding domain"/>
    <property type="match status" value="1"/>
</dbReference>
<keyword evidence="5" id="KW-0539">Nucleus</keyword>
<keyword evidence="3" id="KW-0805">Transcription regulation</keyword>
<dbReference type="GO" id="GO:0000981">
    <property type="term" value="F:DNA-binding transcription factor activity, RNA polymerase II-specific"/>
    <property type="evidence" value="ECO:0007669"/>
    <property type="project" value="InterPro"/>
</dbReference>
<evidence type="ECO:0000259" key="7">
    <source>
        <dbReference type="PROSITE" id="PS50048"/>
    </source>
</evidence>
<keyword evidence="4" id="KW-0804">Transcription</keyword>
<feature type="domain" description="Zn(2)-C6 fungal-type" evidence="7">
    <location>
        <begin position="69"/>
        <end position="99"/>
    </location>
</feature>
<evidence type="ECO:0000313" key="8">
    <source>
        <dbReference type="EMBL" id="KZW00891.1"/>
    </source>
</evidence>
<accession>A0A165NL20</accession>
<sequence length="809" mass="88776">MQSQYLTPLSIPDSRISQDPNSAHGHPQSQSPDISSPTSLGGPSSASVPLAPDQPPTTQGKARTRVYVACLQCRSRKIRCDGGKPTCHNCTRRSSECKYDAVPKRRGPDKKPGARQRTVKKKDSDDPNAPPQPTQKKKRRKSEADVPIKPEHGGPGDGMLSPTSPSDLGPSGSIRPLAGPGGVDLNRPMYMNPPIPPLSELDPRQVLLHGVTAPGSIYPAFGSHERQQQHLHSFDFSLPPLSTATTTTTAFITSTDDGDDDPNNLKPATSISSSYTIGPEPSLDFARKTWWDNLLGLYAPSRESSPPSVCARACNTLPMSAIDSFKASNYWLSFINVPLFFKVFLDEAARDRMQPSLVLAALAISTFMQSSEVDGGVEGRTRALRLRDLAQGALEQSFNAQWIEPTLAQAAWLLALFEVSAHPDHSTERATSAMIMLDSIVRALALTAIDAADTTASVFARRAVPVVPSQRSAIAGALPTPTPAPGCTCQALSLGHNWPLATNYTPLWLHTAAWDQSWSDVETRKEESRRLCWSSLSLAAAHTSHSAANSQAPLDFYIIQPENYALLFPGESLAKSRQFDPIAHAYDVKESIWALNARSMLLWNSCLRMRSDEATDVEKAQFAVDAWREAASIEAALDAHACSSERAFLFAGREYIFNTRMCITYEFQRFVAPAEADLNLHFHRKKAEEWLTHQAAVARRVMQGLHTVTGQQDNVLARRPYYVWWFMSQVARSLLIWQCDNTLSLALEVAHAFLPPIDYLSGLWPCPSQRAKYRALHERLTEACLSAGMNPPPFINIVAPSPSSSLPIV</sequence>
<dbReference type="GO" id="GO:0005634">
    <property type="term" value="C:nucleus"/>
    <property type="evidence" value="ECO:0007669"/>
    <property type="project" value="UniProtKB-SubCell"/>
</dbReference>
<dbReference type="GO" id="GO:0008270">
    <property type="term" value="F:zinc ion binding"/>
    <property type="evidence" value="ECO:0007669"/>
    <property type="project" value="InterPro"/>
</dbReference>
<dbReference type="InParanoid" id="A0A165NL20"/>
<feature type="compositionally biased region" description="Polar residues" evidence="6">
    <location>
        <begin position="15"/>
        <end position="47"/>
    </location>
</feature>
<dbReference type="OrthoDB" id="2123952at2759"/>
<feature type="compositionally biased region" description="Basic and acidic residues" evidence="6">
    <location>
        <begin position="142"/>
        <end position="154"/>
    </location>
</feature>
<dbReference type="CDD" id="cd00067">
    <property type="entry name" value="GAL4"/>
    <property type="match status" value="1"/>
</dbReference>
<dbReference type="PANTHER" id="PTHR47338">
    <property type="entry name" value="ZN(II)2CYS6 TRANSCRIPTION FACTOR (EUROFUNG)-RELATED"/>
    <property type="match status" value="1"/>
</dbReference>
<dbReference type="Pfam" id="PF00172">
    <property type="entry name" value="Zn_clus"/>
    <property type="match status" value="1"/>
</dbReference>
<gene>
    <name evidence="8" type="ORF">EXIGLDRAFT_603573</name>
</gene>
<evidence type="ECO:0000256" key="3">
    <source>
        <dbReference type="ARBA" id="ARBA00023015"/>
    </source>
</evidence>
<keyword evidence="9" id="KW-1185">Reference proteome</keyword>
<feature type="region of interest" description="Disordered" evidence="6">
    <location>
        <begin position="1"/>
        <end position="63"/>
    </location>
</feature>
<dbReference type="AlphaFoldDB" id="A0A165NL20"/>
<evidence type="ECO:0000313" key="9">
    <source>
        <dbReference type="Proteomes" id="UP000077266"/>
    </source>
</evidence>
<dbReference type="Proteomes" id="UP000077266">
    <property type="component" value="Unassembled WGS sequence"/>
</dbReference>
<evidence type="ECO:0000256" key="2">
    <source>
        <dbReference type="ARBA" id="ARBA00022723"/>
    </source>
</evidence>
<dbReference type="PANTHER" id="PTHR47338:SF5">
    <property type="entry name" value="ZN(II)2CYS6 TRANSCRIPTION FACTOR (EUROFUNG)"/>
    <property type="match status" value="1"/>
</dbReference>
<feature type="compositionally biased region" description="Basic residues" evidence="6">
    <location>
        <begin position="104"/>
        <end position="120"/>
    </location>
</feature>
<proteinExistence type="predicted"/>
<name>A0A165NL20_EXIGL</name>
<dbReference type="InterPro" id="IPR050815">
    <property type="entry name" value="TF_fung"/>
</dbReference>
<feature type="region of interest" description="Disordered" evidence="6">
    <location>
        <begin position="101"/>
        <end position="191"/>
    </location>
</feature>
<dbReference type="SMART" id="SM00066">
    <property type="entry name" value="GAL4"/>
    <property type="match status" value="1"/>
</dbReference>
<evidence type="ECO:0000256" key="4">
    <source>
        <dbReference type="ARBA" id="ARBA00023163"/>
    </source>
</evidence>